<dbReference type="AlphaFoldDB" id="A0A8B6CHL6"/>
<name>A0A8B6CHL6_MYTGA</name>
<dbReference type="OrthoDB" id="9985837at2759"/>
<dbReference type="Pfam" id="PF13843">
    <property type="entry name" value="DDE_Tnp_1_7"/>
    <property type="match status" value="1"/>
</dbReference>
<evidence type="ECO:0000313" key="3">
    <source>
        <dbReference type="Proteomes" id="UP000596742"/>
    </source>
</evidence>
<gene>
    <name evidence="2" type="ORF">MGAL_10B067378</name>
</gene>
<dbReference type="PANTHER" id="PTHR46599:SF3">
    <property type="entry name" value="PIGGYBAC TRANSPOSABLE ELEMENT-DERIVED PROTEIN 4"/>
    <property type="match status" value="1"/>
</dbReference>
<dbReference type="InterPro" id="IPR029526">
    <property type="entry name" value="PGBD"/>
</dbReference>
<dbReference type="Proteomes" id="UP000596742">
    <property type="component" value="Unassembled WGS sequence"/>
</dbReference>
<comment type="caution">
    <text evidence="2">The sequence shown here is derived from an EMBL/GenBank/DDBJ whole genome shotgun (WGS) entry which is preliminary data.</text>
</comment>
<feature type="domain" description="PiggyBac transposable element-derived protein" evidence="1">
    <location>
        <begin position="114"/>
        <end position="484"/>
    </location>
</feature>
<protein>
    <recommendedName>
        <fullName evidence="1">PiggyBac transposable element-derived protein domain-containing protein</fullName>
    </recommendedName>
</protein>
<evidence type="ECO:0000259" key="1">
    <source>
        <dbReference type="Pfam" id="PF13843"/>
    </source>
</evidence>
<dbReference type="CDD" id="cd19757">
    <property type="entry name" value="Bbox1"/>
    <property type="match status" value="1"/>
</dbReference>
<keyword evidence="3" id="KW-1185">Reference proteome</keyword>
<evidence type="ECO:0000313" key="2">
    <source>
        <dbReference type="EMBL" id="VDI04865.1"/>
    </source>
</evidence>
<organism evidence="2 3">
    <name type="scientific">Mytilus galloprovincialis</name>
    <name type="common">Mediterranean mussel</name>
    <dbReference type="NCBI Taxonomy" id="29158"/>
    <lineage>
        <taxon>Eukaryota</taxon>
        <taxon>Metazoa</taxon>
        <taxon>Spiralia</taxon>
        <taxon>Lophotrochozoa</taxon>
        <taxon>Mollusca</taxon>
        <taxon>Bivalvia</taxon>
        <taxon>Autobranchia</taxon>
        <taxon>Pteriomorphia</taxon>
        <taxon>Mytilida</taxon>
        <taxon>Mytiloidea</taxon>
        <taxon>Mytilidae</taxon>
        <taxon>Mytilinae</taxon>
        <taxon>Mytilus</taxon>
    </lineage>
</organism>
<sequence>MSDSSDEEFFGFEADEIQQAAQRYEQLLIDQGIGDDFEFNTSGNESEDSETEPIDDTIPIYNVNDQVVPDIDNVGIWHHNFDIYERGLPHLFQPRGPDGRATGPATILAADKGPIDFFKLFLNDILFEHIINETERYANQQITENPEGNKSAWSKPSLTEIKAFIGLCFLMGIDVKPETKLYWSTDPFMESPIFGKTMPRNRFMQIMRYLHFSNNHNAQQPGHPSYDVLYKIRNILNMFNTSMKREFVPSRQVSIDECMIPFKGRVKFKQYMPAKPTKWGIKIWALADSNTGYICYTDVYTGKTDRPQGQLGEHVVKKCIEGADIVGQGYHVYVDNFFSSPKLFQTLFDNYQTAACGTVCKNRSGLPADFMLKRPVGINTRGDMQFFQRKAISGVLWKDKKIVSAISTIHDHSMSEVQRLVQVDGQFNKADIPCPKIIADYTKYMGGVDRADQYIQYYCFNHKTQKWYKRVFFKFLEILKYNAYRLFLLSPNHQTVGNSPAMTFLQFSRQITSSLIDGYCGISNKGRQAAAPVPSRLTERHMPNIVGNKSWCHVCWAKVAAGKQEKRRQTIYGCNECGKHFCLPECFTAYHTKAKYC</sequence>
<accession>A0A8B6CHL6</accession>
<proteinExistence type="predicted"/>
<reference evidence="2" key="1">
    <citation type="submission" date="2018-11" db="EMBL/GenBank/DDBJ databases">
        <authorList>
            <person name="Alioto T."/>
            <person name="Alioto T."/>
        </authorList>
    </citation>
    <scope>NUCLEOTIDE SEQUENCE</scope>
</reference>
<dbReference type="PANTHER" id="PTHR46599">
    <property type="entry name" value="PIGGYBAC TRANSPOSABLE ELEMENT-DERIVED PROTEIN 4"/>
    <property type="match status" value="1"/>
</dbReference>
<dbReference type="EMBL" id="UYJE01001752">
    <property type="protein sequence ID" value="VDI04865.1"/>
    <property type="molecule type" value="Genomic_DNA"/>
</dbReference>